<dbReference type="Proteomes" id="UP001215598">
    <property type="component" value="Unassembled WGS sequence"/>
</dbReference>
<feature type="compositionally biased region" description="Acidic residues" evidence="1">
    <location>
        <begin position="138"/>
        <end position="149"/>
    </location>
</feature>
<organism evidence="2 3">
    <name type="scientific">Mycena metata</name>
    <dbReference type="NCBI Taxonomy" id="1033252"/>
    <lineage>
        <taxon>Eukaryota</taxon>
        <taxon>Fungi</taxon>
        <taxon>Dikarya</taxon>
        <taxon>Basidiomycota</taxon>
        <taxon>Agaricomycotina</taxon>
        <taxon>Agaricomycetes</taxon>
        <taxon>Agaricomycetidae</taxon>
        <taxon>Agaricales</taxon>
        <taxon>Marasmiineae</taxon>
        <taxon>Mycenaceae</taxon>
        <taxon>Mycena</taxon>
    </lineage>
</organism>
<proteinExistence type="predicted"/>
<comment type="caution">
    <text evidence="2">The sequence shown here is derived from an EMBL/GenBank/DDBJ whole genome shotgun (WGS) entry which is preliminary data.</text>
</comment>
<sequence>MTKDPPTSAILVRTKYCRLIAVLGNFLYNGMKNGGNSVREHGGKAALKTHLCGVKIKTPPTFTTSIVVNPLPEISLRRPGFNRVRDEDRFWLKNPYDARIIDYIFNVEDAPSEDHVLLSPDSDQAESSSDEENKSNIGDEEDERSEGESENGNSSHSTTPCPVNCHGCGLISDGDDDLQEVQCSTGGFWSHFRCQPEDCQVD</sequence>
<gene>
    <name evidence="2" type="ORF">B0H16DRAFT_1465565</name>
</gene>
<evidence type="ECO:0000313" key="3">
    <source>
        <dbReference type="Proteomes" id="UP001215598"/>
    </source>
</evidence>
<feature type="region of interest" description="Disordered" evidence="1">
    <location>
        <begin position="114"/>
        <end position="161"/>
    </location>
</feature>
<reference evidence="2" key="1">
    <citation type="submission" date="2023-03" db="EMBL/GenBank/DDBJ databases">
        <title>Massive genome expansion in bonnet fungi (Mycena s.s.) driven by repeated elements and novel gene families across ecological guilds.</title>
        <authorList>
            <consortium name="Lawrence Berkeley National Laboratory"/>
            <person name="Harder C.B."/>
            <person name="Miyauchi S."/>
            <person name="Viragh M."/>
            <person name="Kuo A."/>
            <person name="Thoen E."/>
            <person name="Andreopoulos B."/>
            <person name="Lu D."/>
            <person name="Skrede I."/>
            <person name="Drula E."/>
            <person name="Henrissat B."/>
            <person name="Morin E."/>
            <person name="Kohler A."/>
            <person name="Barry K."/>
            <person name="LaButti K."/>
            <person name="Morin E."/>
            <person name="Salamov A."/>
            <person name="Lipzen A."/>
            <person name="Mereny Z."/>
            <person name="Hegedus B."/>
            <person name="Baldrian P."/>
            <person name="Stursova M."/>
            <person name="Weitz H."/>
            <person name="Taylor A."/>
            <person name="Grigoriev I.V."/>
            <person name="Nagy L.G."/>
            <person name="Martin F."/>
            <person name="Kauserud H."/>
        </authorList>
    </citation>
    <scope>NUCLEOTIDE SEQUENCE</scope>
    <source>
        <strain evidence="2">CBHHK182m</strain>
    </source>
</reference>
<name>A0AAD7IC98_9AGAR</name>
<accession>A0AAD7IC98</accession>
<protein>
    <submittedName>
        <fullName evidence="2">Uncharacterized protein</fullName>
    </submittedName>
</protein>
<evidence type="ECO:0000256" key="1">
    <source>
        <dbReference type="SAM" id="MobiDB-lite"/>
    </source>
</evidence>
<evidence type="ECO:0000313" key="2">
    <source>
        <dbReference type="EMBL" id="KAJ7739016.1"/>
    </source>
</evidence>
<dbReference type="EMBL" id="JARKIB010000109">
    <property type="protein sequence ID" value="KAJ7739016.1"/>
    <property type="molecule type" value="Genomic_DNA"/>
</dbReference>
<keyword evidence="3" id="KW-1185">Reference proteome</keyword>
<dbReference type="AlphaFoldDB" id="A0AAD7IC98"/>